<feature type="transmembrane region" description="Helical" evidence="2">
    <location>
        <begin position="51"/>
        <end position="78"/>
    </location>
</feature>
<accession>A0A6C0M1I7</accession>
<proteinExistence type="predicted"/>
<name>A0A6C0M1I7_9ZZZZ</name>
<evidence type="ECO:0000256" key="2">
    <source>
        <dbReference type="SAM" id="Phobius"/>
    </source>
</evidence>
<reference evidence="3" key="1">
    <citation type="journal article" date="2020" name="Nature">
        <title>Giant virus diversity and host interactions through global metagenomics.</title>
        <authorList>
            <person name="Schulz F."/>
            <person name="Roux S."/>
            <person name="Paez-Espino D."/>
            <person name="Jungbluth S."/>
            <person name="Walsh D.A."/>
            <person name="Denef V.J."/>
            <person name="McMahon K.D."/>
            <person name="Konstantinidis K.T."/>
            <person name="Eloe-Fadrosh E.A."/>
            <person name="Kyrpides N.C."/>
            <person name="Woyke T."/>
        </authorList>
    </citation>
    <scope>NUCLEOTIDE SEQUENCE</scope>
    <source>
        <strain evidence="3">GVMAG-S-1035231-58</strain>
    </source>
</reference>
<keyword evidence="2" id="KW-1133">Transmembrane helix</keyword>
<sequence>MKKLSLLESINTSKLFLGIMMILLNLGSKYLVDEFSNTEEDHSRNIILRRIAVFAVCFVGTRDIVTSLILTSGFVILASGIERRPTPKPETKKLASPYTSDPPMFKA</sequence>
<organism evidence="3">
    <name type="scientific">viral metagenome</name>
    <dbReference type="NCBI Taxonomy" id="1070528"/>
    <lineage>
        <taxon>unclassified sequences</taxon>
        <taxon>metagenomes</taxon>
        <taxon>organismal metagenomes</taxon>
    </lineage>
</organism>
<keyword evidence="2" id="KW-0472">Membrane</keyword>
<dbReference type="AlphaFoldDB" id="A0A6C0M1I7"/>
<keyword evidence="2" id="KW-0812">Transmembrane</keyword>
<evidence type="ECO:0000256" key="1">
    <source>
        <dbReference type="SAM" id="MobiDB-lite"/>
    </source>
</evidence>
<feature type="compositionally biased region" description="Basic and acidic residues" evidence="1">
    <location>
        <begin position="84"/>
        <end position="93"/>
    </location>
</feature>
<evidence type="ECO:0000313" key="3">
    <source>
        <dbReference type="EMBL" id="QHU36520.1"/>
    </source>
</evidence>
<dbReference type="EMBL" id="MN740639">
    <property type="protein sequence ID" value="QHU36520.1"/>
    <property type="molecule type" value="Genomic_DNA"/>
</dbReference>
<feature type="transmembrane region" description="Helical" evidence="2">
    <location>
        <begin position="12"/>
        <end position="31"/>
    </location>
</feature>
<protein>
    <submittedName>
        <fullName evidence="3">Uncharacterized protein</fullName>
    </submittedName>
</protein>
<feature type="region of interest" description="Disordered" evidence="1">
    <location>
        <begin position="84"/>
        <end position="107"/>
    </location>
</feature>